<dbReference type="CDD" id="cd04301">
    <property type="entry name" value="NAT_SF"/>
    <property type="match status" value="1"/>
</dbReference>
<dbReference type="InterPro" id="IPR016181">
    <property type="entry name" value="Acyl_CoA_acyltransferase"/>
</dbReference>
<dbReference type="SUPFAM" id="SSF55729">
    <property type="entry name" value="Acyl-CoA N-acyltransferases (Nat)"/>
    <property type="match status" value="1"/>
</dbReference>
<protein>
    <submittedName>
        <fullName evidence="2">GNAT family acetyltransferase</fullName>
    </submittedName>
</protein>
<sequence length="179" mass="21813">MIYISENIHLKEILNTDSEIFFRLMKEIYPPAYSHFWKDGGAWYVNTQYSKEKFNNELLDKKSENYFVIFNNEIIGNFRIIWEEKLGDFNTKKCVKLHRIYLHKKTQGNGIGKKLLSWLENQAIKKQYEIVWLDAMDAQPQAFEFYKKFEYQYYSHCFLCFELLYDEVRKMSQLYKKIT</sequence>
<evidence type="ECO:0000313" key="3">
    <source>
        <dbReference type="Proteomes" id="UP000093186"/>
    </source>
</evidence>
<dbReference type="EMBL" id="MAKX01000001">
    <property type="protein sequence ID" value="OCK43543.1"/>
    <property type="molecule type" value="Genomic_DNA"/>
</dbReference>
<dbReference type="RefSeq" id="WP_068702010.1">
    <property type="nucleotide sequence ID" value="NZ_MAKX01000001.1"/>
</dbReference>
<gene>
    <name evidence="2" type="ORF">BA195_02250</name>
</gene>
<dbReference type="STRING" id="447689.BA195_02250"/>
<dbReference type="AlphaFoldDB" id="A0A1B9Y167"/>
<evidence type="ECO:0000259" key="1">
    <source>
        <dbReference type="PROSITE" id="PS51186"/>
    </source>
</evidence>
<evidence type="ECO:0000313" key="2">
    <source>
        <dbReference type="EMBL" id="OCK43543.1"/>
    </source>
</evidence>
<dbReference type="Proteomes" id="UP000093186">
    <property type="component" value="Unassembled WGS sequence"/>
</dbReference>
<dbReference type="OrthoDB" id="9800604at2"/>
<dbReference type="PROSITE" id="PS51186">
    <property type="entry name" value="GNAT"/>
    <property type="match status" value="1"/>
</dbReference>
<keyword evidence="3" id="KW-1185">Reference proteome</keyword>
<comment type="caution">
    <text evidence="2">The sequence shown here is derived from an EMBL/GenBank/DDBJ whole genome shotgun (WGS) entry which is preliminary data.</text>
</comment>
<proteinExistence type="predicted"/>
<dbReference type="Pfam" id="PF00583">
    <property type="entry name" value="Acetyltransf_1"/>
    <property type="match status" value="1"/>
</dbReference>
<name>A0A1B9Y167_9FLAO</name>
<dbReference type="InterPro" id="IPR000182">
    <property type="entry name" value="GNAT_dom"/>
</dbReference>
<reference evidence="2 3" key="1">
    <citation type="submission" date="2016-06" db="EMBL/GenBank/DDBJ databases">
        <title>Draft Genome Sequence of Tenacibaculum soleae UCD-KL19.</title>
        <authorList>
            <person name="Eisen J.A."/>
            <person name="Coil D.A."/>
            <person name="Lujan K.M."/>
        </authorList>
    </citation>
    <scope>NUCLEOTIDE SEQUENCE [LARGE SCALE GENOMIC DNA]</scope>
    <source>
        <strain evidence="2 3">UCD-KL19</strain>
    </source>
</reference>
<feature type="domain" description="N-acetyltransferase" evidence="1">
    <location>
        <begin position="8"/>
        <end position="166"/>
    </location>
</feature>
<keyword evidence="2" id="KW-0808">Transferase</keyword>
<accession>A0A1B9Y167</accession>
<organism evidence="2 3">
    <name type="scientific">Tenacibaculum soleae</name>
    <dbReference type="NCBI Taxonomy" id="447689"/>
    <lineage>
        <taxon>Bacteria</taxon>
        <taxon>Pseudomonadati</taxon>
        <taxon>Bacteroidota</taxon>
        <taxon>Flavobacteriia</taxon>
        <taxon>Flavobacteriales</taxon>
        <taxon>Flavobacteriaceae</taxon>
        <taxon>Tenacibaculum</taxon>
    </lineage>
</organism>
<dbReference type="Gene3D" id="3.40.630.30">
    <property type="match status" value="1"/>
</dbReference>
<dbReference type="GO" id="GO:0016747">
    <property type="term" value="F:acyltransferase activity, transferring groups other than amino-acyl groups"/>
    <property type="evidence" value="ECO:0007669"/>
    <property type="project" value="InterPro"/>
</dbReference>